<dbReference type="RefSeq" id="WP_155703989.1">
    <property type="nucleotide sequence ID" value="NZ_CP034235.1"/>
</dbReference>
<feature type="domain" description="Luciferase" evidence="1">
    <location>
        <begin position="71"/>
        <end position="132"/>
    </location>
</feature>
<name>A0A6B8RTJ3_9BACL</name>
<protein>
    <recommendedName>
        <fullName evidence="1">Luciferase domain-containing protein</fullName>
    </recommendedName>
</protein>
<dbReference type="AlphaFoldDB" id="A0A6B8RTJ3"/>
<dbReference type="InterPro" id="IPR040841">
    <property type="entry name" value="Luciferase_dom"/>
</dbReference>
<evidence type="ECO:0000259" key="1">
    <source>
        <dbReference type="Pfam" id="PF17648"/>
    </source>
</evidence>
<keyword evidence="3" id="KW-1185">Reference proteome</keyword>
<dbReference type="Proteomes" id="UP000426246">
    <property type="component" value="Chromosome"/>
</dbReference>
<reference evidence="3" key="1">
    <citation type="submission" date="2018-11" db="EMBL/GenBank/DDBJ databases">
        <title>Complete genome sequence of Paenibacillus sp. ML311-T8.</title>
        <authorList>
            <person name="Nam Y.-D."/>
            <person name="Kang J."/>
            <person name="Chung W.-H."/>
            <person name="Park Y.S."/>
        </authorList>
    </citation>
    <scope>NUCLEOTIDE SEQUENCE [LARGE SCALE GENOMIC DNA]</scope>
    <source>
        <strain evidence="3">ML311-T8</strain>
    </source>
</reference>
<dbReference type="KEGG" id="ppsc:EHS13_30410"/>
<dbReference type="EMBL" id="CP034235">
    <property type="protein sequence ID" value="QGQ98885.1"/>
    <property type="molecule type" value="Genomic_DNA"/>
</dbReference>
<gene>
    <name evidence="2" type="ORF">EHS13_30410</name>
</gene>
<proteinExistence type="predicted"/>
<evidence type="ECO:0000313" key="3">
    <source>
        <dbReference type="Proteomes" id="UP000426246"/>
    </source>
</evidence>
<dbReference type="OrthoDB" id="708298at2"/>
<evidence type="ECO:0000313" key="2">
    <source>
        <dbReference type="EMBL" id="QGQ98885.1"/>
    </source>
</evidence>
<dbReference type="Pfam" id="PF17648">
    <property type="entry name" value="Luciferase"/>
    <property type="match status" value="1"/>
</dbReference>
<accession>A0A6B8RTJ3</accession>
<organism evidence="2 3">
    <name type="scientific">Paenibacillus psychroresistens</name>
    <dbReference type="NCBI Taxonomy" id="1778678"/>
    <lineage>
        <taxon>Bacteria</taxon>
        <taxon>Bacillati</taxon>
        <taxon>Bacillota</taxon>
        <taxon>Bacilli</taxon>
        <taxon>Bacillales</taxon>
        <taxon>Paenibacillaceae</taxon>
        <taxon>Paenibacillus</taxon>
    </lineage>
</organism>
<sequence>MFKFVVRRLAFLKYVPLLPQVFDLLFKMWNGLFRPQLNDWNDQIEAEILQIPGIELSLHKYGGTQFNYCTKELGHLHSNGLLDILTSKAVKAAYLSKGLAENHHVMPQSGWVSFYIGSIEDQQQAVLLLKEAYERARNLEMKRNLP</sequence>